<dbReference type="Proteomes" id="UP001500235">
    <property type="component" value="Unassembled WGS sequence"/>
</dbReference>
<keyword evidence="6 7" id="KW-0413">Isomerase</keyword>
<comment type="function">
    <text evidence="7">Catalyzes the interconversion of L-alanine and D-alanine. May also act on other amino acids.</text>
</comment>
<dbReference type="Gene3D" id="3.20.20.10">
    <property type="entry name" value="Alanine racemase"/>
    <property type="match status" value="1"/>
</dbReference>
<comment type="cofactor">
    <cofactor evidence="2 7">
        <name>pyridoxal 5'-phosphate</name>
        <dbReference type="ChEBI" id="CHEBI:597326"/>
    </cofactor>
</comment>
<evidence type="ECO:0000313" key="10">
    <source>
        <dbReference type="EMBL" id="GAA4012440.1"/>
    </source>
</evidence>
<dbReference type="InterPro" id="IPR020622">
    <property type="entry name" value="Ala_racemase_pyridoxalP-BS"/>
</dbReference>
<organism evidence="10 11">
    <name type="scientific">Sphingomonas swuensis</name>
    <dbReference type="NCBI Taxonomy" id="977800"/>
    <lineage>
        <taxon>Bacteria</taxon>
        <taxon>Pseudomonadati</taxon>
        <taxon>Pseudomonadota</taxon>
        <taxon>Alphaproteobacteria</taxon>
        <taxon>Sphingomonadales</taxon>
        <taxon>Sphingomonadaceae</taxon>
        <taxon>Sphingomonas</taxon>
    </lineage>
</organism>
<feature type="binding site" evidence="7">
    <location>
        <position position="149"/>
    </location>
    <ligand>
        <name>substrate</name>
    </ligand>
</feature>
<evidence type="ECO:0000256" key="3">
    <source>
        <dbReference type="ARBA" id="ARBA00007880"/>
    </source>
</evidence>
<feature type="domain" description="Alanine racemase C-terminal" evidence="9">
    <location>
        <begin position="242"/>
        <end position="363"/>
    </location>
</feature>
<dbReference type="InterPro" id="IPR029066">
    <property type="entry name" value="PLP-binding_barrel"/>
</dbReference>
<dbReference type="PROSITE" id="PS00395">
    <property type="entry name" value="ALANINE_RACEMASE"/>
    <property type="match status" value="1"/>
</dbReference>
<evidence type="ECO:0000256" key="6">
    <source>
        <dbReference type="ARBA" id="ARBA00023235"/>
    </source>
</evidence>
<comment type="pathway">
    <text evidence="7">Amino-acid biosynthesis; D-alanine biosynthesis; D-alanine from L-alanine: step 1/1.</text>
</comment>
<evidence type="ECO:0000256" key="1">
    <source>
        <dbReference type="ARBA" id="ARBA00000316"/>
    </source>
</evidence>
<feature type="active site" description="Proton acceptor; specific for L-alanine" evidence="7">
    <location>
        <position position="263"/>
    </location>
</feature>
<evidence type="ECO:0000256" key="8">
    <source>
        <dbReference type="SAM" id="MobiDB-lite"/>
    </source>
</evidence>
<dbReference type="SMART" id="SM01005">
    <property type="entry name" value="Ala_racemase_C"/>
    <property type="match status" value="1"/>
</dbReference>
<dbReference type="EMBL" id="BAABBQ010000001">
    <property type="protein sequence ID" value="GAA4012440.1"/>
    <property type="molecule type" value="Genomic_DNA"/>
</dbReference>
<dbReference type="InterPro" id="IPR001608">
    <property type="entry name" value="Ala_racemase_N"/>
</dbReference>
<dbReference type="EC" id="5.1.1.1" evidence="4 7"/>
<feature type="binding site" evidence="7">
    <location>
        <position position="311"/>
    </location>
    <ligand>
        <name>substrate</name>
    </ligand>
</feature>
<dbReference type="SUPFAM" id="SSF51419">
    <property type="entry name" value="PLP-binding barrel"/>
    <property type="match status" value="1"/>
</dbReference>
<dbReference type="NCBIfam" id="TIGR00492">
    <property type="entry name" value="alr"/>
    <property type="match status" value="1"/>
</dbReference>
<reference evidence="11" key="1">
    <citation type="journal article" date="2019" name="Int. J. Syst. Evol. Microbiol.">
        <title>The Global Catalogue of Microorganisms (GCM) 10K type strain sequencing project: providing services to taxonomists for standard genome sequencing and annotation.</title>
        <authorList>
            <consortium name="The Broad Institute Genomics Platform"/>
            <consortium name="The Broad Institute Genome Sequencing Center for Infectious Disease"/>
            <person name="Wu L."/>
            <person name="Ma J."/>
        </authorList>
    </citation>
    <scope>NUCLEOTIDE SEQUENCE [LARGE SCALE GENOMIC DNA]</scope>
    <source>
        <strain evidence="11">JCM 17563</strain>
    </source>
</reference>
<keyword evidence="5 7" id="KW-0663">Pyridoxal phosphate</keyword>
<protein>
    <recommendedName>
        <fullName evidence="4 7">Alanine racemase</fullName>
        <ecNumber evidence="4 7">5.1.1.1</ecNumber>
    </recommendedName>
</protein>
<proteinExistence type="inferred from homology"/>
<evidence type="ECO:0000313" key="11">
    <source>
        <dbReference type="Proteomes" id="UP001500235"/>
    </source>
</evidence>
<evidence type="ECO:0000256" key="2">
    <source>
        <dbReference type="ARBA" id="ARBA00001933"/>
    </source>
</evidence>
<dbReference type="InterPro" id="IPR009006">
    <property type="entry name" value="Ala_racemase/Decarboxylase_C"/>
</dbReference>
<dbReference type="Pfam" id="PF00842">
    <property type="entry name" value="Ala_racemase_C"/>
    <property type="match status" value="1"/>
</dbReference>
<keyword evidence="11" id="KW-1185">Reference proteome</keyword>
<comment type="caution">
    <text evidence="10">The sequence shown here is derived from an EMBL/GenBank/DDBJ whole genome shotgun (WGS) entry which is preliminary data.</text>
</comment>
<dbReference type="PRINTS" id="PR00992">
    <property type="entry name" value="ALARACEMASE"/>
</dbReference>
<name>A0ABP7SJN9_9SPHN</name>
<dbReference type="HAMAP" id="MF_01201">
    <property type="entry name" value="Ala_racemase"/>
    <property type="match status" value="1"/>
</dbReference>
<dbReference type="InterPro" id="IPR011079">
    <property type="entry name" value="Ala_racemase_C"/>
</dbReference>
<dbReference type="Pfam" id="PF01168">
    <property type="entry name" value="Ala_racemase_N"/>
    <property type="match status" value="1"/>
</dbReference>
<dbReference type="InterPro" id="IPR000821">
    <property type="entry name" value="Ala_racemase"/>
</dbReference>
<evidence type="ECO:0000256" key="4">
    <source>
        <dbReference type="ARBA" id="ARBA00013089"/>
    </source>
</evidence>
<dbReference type="PANTHER" id="PTHR30511">
    <property type="entry name" value="ALANINE RACEMASE"/>
    <property type="match status" value="1"/>
</dbReference>
<accession>A0ABP7SJN9</accession>
<comment type="similarity">
    <text evidence="3 7">Belongs to the alanine racemase family.</text>
</comment>
<dbReference type="CDD" id="cd00430">
    <property type="entry name" value="PLPDE_III_AR"/>
    <property type="match status" value="1"/>
</dbReference>
<dbReference type="SUPFAM" id="SSF50621">
    <property type="entry name" value="Alanine racemase C-terminal domain-like"/>
    <property type="match status" value="1"/>
</dbReference>
<gene>
    <name evidence="10" type="primary">alr</name>
    <name evidence="10" type="ORF">GCM10022280_07900</name>
</gene>
<feature type="modified residue" description="N6-(pyridoxal phosphate)lysine" evidence="7">
    <location>
        <position position="58"/>
    </location>
</feature>
<dbReference type="PANTHER" id="PTHR30511:SF0">
    <property type="entry name" value="ALANINE RACEMASE, CATABOLIC-RELATED"/>
    <property type="match status" value="1"/>
</dbReference>
<dbReference type="Gene3D" id="2.40.37.10">
    <property type="entry name" value="Lyase, Ornithine Decarboxylase, Chain A, domain 1"/>
    <property type="match status" value="1"/>
</dbReference>
<feature type="active site" description="Proton acceptor; specific for D-alanine" evidence="7">
    <location>
        <position position="58"/>
    </location>
</feature>
<comment type="catalytic activity">
    <reaction evidence="1 7">
        <text>L-alanine = D-alanine</text>
        <dbReference type="Rhea" id="RHEA:20249"/>
        <dbReference type="ChEBI" id="CHEBI:57416"/>
        <dbReference type="ChEBI" id="CHEBI:57972"/>
        <dbReference type="EC" id="5.1.1.1"/>
    </reaction>
</comment>
<sequence length="363" mass="38990">MAPEQTAREPFFSTKSHERLSGASMHQPLRLRCDEAALAANYRSLQTRAGAQAGAAIKANAYGLGAAGAARALWNEGCRDFFVSTYWEAAELAFLPTGSISVLHGIGPTDEPLPGVRPVLISVEQIARWKSRGGPAQPCDVMIDTGMNRLGITREEIGALDGLTIHTLHSHLACADEEHPLNAAQLSRFRAASDSIPAQRYSLANSAGIFLGRDYAFDLVRPGLALYGGIPRSEARSTIKPVLSLEAQVVQVRRVRSGESVGYNATFVAPSDMSVAIINVGYADGYRRHFSSLGKATFGGAELPVIGRVSMDLVALDAGVASEIGEGDWVTLDFDLERSAALTGQSQYELLTGLGRRYQRIWS</sequence>
<evidence type="ECO:0000256" key="5">
    <source>
        <dbReference type="ARBA" id="ARBA00022898"/>
    </source>
</evidence>
<evidence type="ECO:0000256" key="7">
    <source>
        <dbReference type="HAMAP-Rule" id="MF_01201"/>
    </source>
</evidence>
<evidence type="ECO:0000259" key="9">
    <source>
        <dbReference type="SMART" id="SM01005"/>
    </source>
</evidence>
<feature type="region of interest" description="Disordered" evidence="8">
    <location>
        <begin position="1"/>
        <end position="24"/>
    </location>
</feature>